<evidence type="ECO:0000313" key="11">
    <source>
        <dbReference type="Proteomes" id="UP000199630"/>
    </source>
</evidence>
<dbReference type="SUPFAM" id="SSF90123">
    <property type="entry name" value="ABC transporter transmembrane region"/>
    <property type="match status" value="1"/>
</dbReference>
<evidence type="ECO:0000256" key="1">
    <source>
        <dbReference type="ARBA" id="ARBA00004651"/>
    </source>
</evidence>
<dbReference type="AlphaFoldDB" id="A0A1I3WY80"/>
<proteinExistence type="predicted"/>
<evidence type="ECO:0000256" key="2">
    <source>
        <dbReference type="ARBA" id="ARBA00022692"/>
    </source>
</evidence>
<dbReference type="STRING" id="588602.SAMN04487991_3901"/>
<dbReference type="NCBIfam" id="TIGR01842">
    <property type="entry name" value="type_I_sec_PrtD"/>
    <property type="match status" value="1"/>
</dbReference>
<dbReference type="Gene3D" id="3.40.50.300">
    <property type="entry name" value="P-loop containing nucleotide triphosphate hydrolases"/>
    <property type="match status" value="1"/>
</dbReference>
<dbReference type="InterPro" id="IPR017871">
    <property type="entry name" value="ABC_transporter-like_CS"/>
</dbReference>
<evidence type="ECO:0000313" key="10">
    <source>
        <dbReference type="EMBL" id="SFK12458.1"/>
    </source>
</evidence>
<dbReference type="InterPro" id="IPR036640">
    <property type="entry name" value="ABC1_TM_sf"/>
</dbReference>
<dbReference type="InterPro" id="IPR003593">
    <property type="entry name" value="AAA+_ATPase"/>
</dbReference>
<feature type="domain" description="ABC transmembrane type-1" evidence="9">
    <location>
        <begin position="25"/>
        <end position="303"/>
    </location>
</feature>
<dbReference type="PROSITE" id="PS50893">
    <property type="entry name" value="ABC_TRANSPORTER_2"/>
    <property type="match status" value="1"/>
</dbReference>
<feature type="transmembrane region" description="Helical" evidence="7">
    <location>
        <begin position="159"/>
        <end position="177"/>
    </location>
</feature>
<feature type="transmembrane region" description="Helical" evidence="7">
    <location>
        <begin position="58"/>
        <end position="78"/>
    </location>
</feature>
<dbReference type="Pfam" id="PF00664">
    <property type="entry name" value="ABC_membrane"/>
    <property type="match status" value="1"/>
</dbReference>
<dbReference type="OrthoDB" id="9808328at2"/>
<reference evidence="11" key="1">
    <citation type="submission" date="2016-10" db="EMBL/GenBank/DDBJ databases">
        <authorList>
            <person name="Varghese N."/>
            <person name="Submissions S."/>
        </authorList>
    </citation>
    <scope>NUCLEOTIDE SEQUENCE [LARGE SCALE GENOMIC DNA]</scope>
    <source>
        <strain evidence="11">DSM 26471</strain>
    </source>
</reference>
<evidence type="ECO:0000256" key="7">
    <source>
        <dbReference type="SAM" id="Phobius"/>
    </source>
</evidence>
<dbReference type="EMBL" id="FORH01000009">
    <property type="protein sequence ID" value="SFK12458.1"/>
    <property type="molecule type" value="Genomic_DNA"/>
</dbReference>
<dbReference type="GO" id="GO:0005886">
    <property type="term" value="C:plasma membrane"/>
    <property type="evidence" value="ECO:0007669"/>
    <property type="project" value="UniProtKB-SubCell"/>
</dbReference>
<protein>
    <submittedName>
        <fullName evidence="10">Type I secretion system ABC transporter, PrtD family</fullName>
    </submittedName>
</protein>
<dbReference type="SUPFAM" id="SSF52540">
    <property type="entry name" value="P-loop containing nucleoside triphosphate hydrolases"/>
    <property type="match status" value="1"/>
</dbReference>
<keyword evidence="11" id="KW-1185">Reference proteome</keyword>
<dbReference type="GO" id="GO:0140359">
    <property type="term" value="F:ABC-type transporter activity"/>
    <property type="evidence" value="ECO:0007669"/>
    <property type="project" value="InterPro"/>
</dbReference>
<comment type="subcellular location">
    <subcellularLocation>
        <location evidence="1">Cell membrane</location>
        <topology evidence="1">Multi-pass membrane protein</topology>
    </subcellularLocation>
</comment>
<dbReference type="PANTHER" id="PTHR24221">
    <property type="entry name" value="ATP-BINDING CASSETTE SUB-FAMILY B"/>
    <property type="match status" value="1"/>
</dbReference>
<keyword evidence="3" id="KW-0547">Nucleotide-binding</keyword>
<feature type="transmembrane region" description="Helical" evidence="7">
    <location>
        <begin position="23"/>
        <end position="46"/>
    </location>
</feature>
<dbReference type="RefSeq" id="WP_090062716.1">
    <property type="nucleotide sequence ID" value="NZ_FORH01000009.1"/>
</dbReference>
<dbReference type="PROSITE" id="PS50929">
    <property type="entry name" value="ABC_TM1F"/>
    <property type="match status" value="1"/>
</dbReference>
<dbReference type="GO" id="GO:0005524">
    <property type="term" value="F:ATP binding"/>
    <property type="evidence" value="ECO:0007669"/>
    <property type="project" value="UniProtKB-KW"/>
</dbReference>
<dbReference type="InterPro" id="IPR010128">
    <property type="entry name" value="ATPase_T1SS_PrtD-like"/>
</dbReference>
<dbReference type="Pfam" id="PF00005">
    <property type="entry name" value="ABC_tran"/>
    <property type="match status" value="1"/>
</dbReference>
<dbReference type="InterPro" id="IPR039421">
    <property type="entry name" value="Type_1_exporter"/>
</dbReference>
<evidence type="ECO:0000256" key="5">
    <source>
        <dbReference type="ARBA" id="ARBA00022989"/>
    </source>
</evidence>
<dbReference type="SMART" id="SM00382">
    <property type="entry name" value="AAA"/>
    <property type="match status" value="1"/>
</dbReference>
<feature type="domain" description="ABC transporter" evidence="8">
    <location>
        <begin position="334"/>
        <end position="570"/>
    </location>
</feature>
<name>A0A1I3WY80_9RHOB</name>
<keyword evidence="4" id="KW-0067">ATP-binding</keyword>
<dbReference type="InterPro" id="IPR027417">
    <property type="entry name" value="P-loop_NTPase"/>
</dbReference>
<dbReference type="GO" id="GO:0030256">
    <property type="term" value="C:type I protein secretion system complex"/>
    <property type="evidence" value="ECO:0007669"/>
    <property type="project" value="InterPro"/>
</dbReference>
<keyword evidence="5 7" id="KW-1133">Transmembrane helix</keyword>
<keyword evidence="6 7" id="KW-0472">Membrane</keyword>
<dbReference type="GO" id="GO:0034040">
    <property type="term" value="F:ATPase-coupled lipid transmembrane transporter activity"/>
    <property type="evidence" value="ECO:0007669"/>
    <property type="project" value="TreeGrafter"/>
</dbReference>
<accession>A0A1I3WY80</accession>
<evidence type="ECO:0000256" key="4">
    <source>
        <dbReference type="ARBA" id="ARBA00022840"/>
    </source>
</evidence>
<evidence type="ECO:0000256" key="3">
    <source>
        <dbReference type="ARBA" id="ARBA00022741"/>
    </source>
</evidence>
<dbReference type="Gene3D" id="1.20.1560.10">
    <property type="entry name" value="ABC transporter type 1, transmembrane domain"/>
    <property type="match status" value="1"/>
</dbReference>
<evidence type="ECO:0000259" key="8">
    <source>
        <dbReference type="PROSITE" id="PS50893"/>
    </source>
</evidence>
<dbReference type="InterPro" id="IPR011527">
    <property type="entry name" value="ABC1_TM_dom"/>
</dbReference>
<dbReference type="GO" id="GO:0030253">
    <property type="term" value="P:protein secretion by the type I secretion system"/>
    <property type="evidence" value="ECO:0007669"/>
    <property type="project" value="InterPro"/>
</dbReference>
<evidence type="ECO:0000256" key="6">
    <source>
        <dbReference type="ARBA" id="ARBA00023136"/>
    </source>
</evidence>
<dbReference type="InterPro" id="IPR003439">
    <property type="entry name" value="ABC_transporter-like_ATP-bd"/>
</dbReference>
<organism evidence="10 11">
    <name type="scientific">Celeribacter neptunius</name>
    <dbReference type="NCBI Taxonomy" id="588602"/>
    <lineage>
        <taxon>Bacteria</taxon>
        <taxon>Pseudomonadati</taxon>
        <taxon>Pseudomonadota</taxon>
        <taxon>Alphaproteobacteria</taxon>
        <taxon>Rhodobacterales</taxon>
        <taxon>Roseobacteraceae</taxon>
        <taxon>Celeribacter</taxon>
    </lineage>
</organism>
<sequence length="579" mass="61556">MTQEDTRLGQRELSGARRKSRSLFWAAGLFSICINILMLTGPLFMLQVYDRVLGSGSVATLVALFSIVAFLYLMMGLLDGVRARILSRIAARFQSSLETRVFHAAMVNAARKPRDLGKARALDNLTAIRRFFGSPALAALFDLPFTPFFLFGISLFHPYLGILALCGGAVLVLVALLHRSAAKPAQDAVMRAESEAAQTASRMTNAAEALAALGMKDAAYRRWLRLRSAALEKSVASEDTTHGFTAASRALRLFLQSSMLALGAWLVLQHAVSPGAMIASSILLGRALQPVDTLIGQWNLLQHAQRGWGDLAELLGANPADAVHTELPRPKADLKVQQLSVVPPGQQQASLRMISFELAPGEALGVIGPSGSGKSTLARALTSVWAPASGTIRLDGAKLSHYDSEALGSYIGYLPQQVQLFDGTIAENIAKLALAPDAEAVVAAAKKADAHNMILSLPDGYDTPVSSAGGLLSGGQLQRIGLARAFFGAPVLVILDEPNSNLDNDGSKALNAAIRRHKEEGGSVLIMAHRPSAIQECEKLLVLDGGARRAFGPRDAVLGEMVKNSKEILRAAPGKGGIQ</sequence>
<feature type="transmembrane region" description="Helical" evidence="7">
    <location>
        <begin position="131"/>
        <end position="153"/>
    </location>
</feature>
<evidence type="ECO:0000259" key="9">
    <source>
        <dbReference type="PROSITE" id="PS50929"/>
    </source>
</evidence>
<dbReference type="PROSITE" id="PS00211">
    <property type="entry name" value="ABC_TRANSPORTER_1"/>
    <property type="match status" value="1"/>
</dbReference>
<gene>
    <name evidence="10" type="ORF">SAMN04487991_3901</name>
</gene>
<dbReference type="GO" id="GO:0016887">
    <property type="term" value="F:ATP hydrolysis activity"/>
    <property type="evidence" value="ECO:0007669"/>
    <property type="project" value="InterPro"/>
</dbReference>
<keyword evidence="2 7" id="KW-0812">Transmembrane</keyword>
<dbReference type="Proteomes" id="UP000199630">
    <property type="component" value="Unassembled WGS sequence"/>
</dbReference>
<dbReference type="PANTHER" id="PTHR24221:SF248">
    <property type="entry name" value="ABC TRANSPORTER TRANSMEMBRANE REGION"/>
    <property type="match status" value="1"/>
</dbReference>
<feature type="transmembrane region" description="Helical" evidence="7">
    <location>
        <begin position="259"/>
        <end position="284"/>
    </location>
</feature>